<organism evidence="1 2">
    <name type="scientific">Panagrolaimus sp. JU765</name>
    <dbReference type="NCBI Taxonomy" id="591449"/>
    <lineage>
        <taxon>Eukaryota</taxon>
        <taxon>Metazoa</taxon>
        <taxon>Ecdysozoa</taxon>
        <taxon>Nematoda</taxon>
        <taxon>Chromadorea</taxon>
        <taxon>Rhabditida</taxon>
        <taxon>Tylenchina</taxon>
        <taxon>Panagrolaimomorpha</taxon>
        <taxon>Panagrolaimoidea</taxon>
        <taxon>Panagrolaimidae</taxon>
        <taxon>Panagrolaimus</taxon>
    </lineage>
</organism>
<sequence length="146" mass="16551">MCCRVRQACQTGSKAELEECRIMFCDCLNIVVAANLALMDKTHCTADANYVECKDLAPIEKRRQDAILPYDVKFIRKFGSNLVLGTVGWSFALIVYIFGTVSLAYLVVSWIHYKCNLQLFGQSEMPIYEVETVPDEITQTTQTVQH</sequence>
<dbReference type="Proteomes" id="UP000887576">
    <property type="component" value="Unplaced"/>
</dbReference>
<evidence type="ECO:0000313" key="2">
    <source>
        <dbReference type="WBParaSite" id="JU765_v2.g19360.t1"/>
    </source>
</evidence>
<reference evidence="2" key="1">
    <citation type="submission" date="2022-11" db="UniProtKB">
        <authorList>
            <consortium name="WormBaseParasite"/>
        </authorList>
    </citation>
    <scope>IDENTIFICATION</scope>
</reference>
<proteinExistence type="predicted"/>
<evidence type="ECO:0000313" key="1">
    <source>
        <dbReference type="Proteomes" id="UP000887576"/>
    </source>
</evidence>
<dbReference type="WBParaSite" id="JU765_v2.g19360.t1">
    <property type="protein sequence ID" value="JU765_v2.g19360.t1"/>
    <property type="gene ID" value="JU765_v2.g19360"/>
</dbReference>
<protein>
    <submittedName>
        <fullName evidence="2">Uncharacterized protein</fullName>
    </submittedName>
</protein>
<name>A0AC34QTN7_9BILA</name>
<accession>A0AC34QTN7</accession>